<evidence type="ECO:0000313" key="2">
    <source>
        <dbReference type="EMBL" id="QJA95505.1"/>
    </source>
</evidence>
<sequence length="67" mass="7601">MDDEIRFNIKLLALLKQKKMSQKTLASETGLPPAYISRFINGTQIPTSGQEYLVADALEVDKDEIFR</sequence>
<dbReference type="SMART" id="SM00530">
    <property type="entry name" value="HTH_XRE"/>
    <property type="match status" value="1"/>
</dbReference>
<protein>
    <submittedName>
        <fullName evidence="2">Putative DNA binding, helix-turn-helix domain containing protein</fullName>
    </submittedName>
</protein>
<reference evidence="2" key="1">
    <citation type="submission" date="2020-03" db="EMBL/GenBank/DDBJ databases">
        <title>The deep terrestrial virosphere.</title>
        <authorList>
            <person name="Holmfeldt K."/>
            <person name="Nilsson E."/>
            <person name="Simone D."/>
            <person name="Lopez-Fernandez M."/>
            <person name="Wu X."/>
            <person name="de Brujin I."/>
            <person name="Lundin D."/>
            <person name="Andersson A."/>
            <person name="Bertilsson S."/>
            <person name="Dopson M."/>
        </authorList>
    </citation>
    <scope>NUCLEOTIDE SEQUENCE</scope>
    <source>
        <strain evidence="2">MM415B05358</strain>
    </source>
</reference>
<gene>
    <name evidence="2" type="ORF">MM415B05358_0011</name>
</gene>
<dbReference type="Pfam" id="PF01381">
    <property type="entry name" value="HTH_3"/>
    <property type="match status" value="1"/>
</dbReference>
<feature type="domain" description="HTH cro/C1-type" evidence="1">
    <location>
        <begin position="11"/>
        <end position="65"/>
    </location>
</feature>
<dbReference type="Gene3D" id="1.10.260.40">
    <property type="entry name" value="lambda repressor-like DNA-binding domains"/>
    <property type="match status" value="1"/>
</dbReference>
<proteinExistence type="predicted"/>
<organism evidence="2">
    <name type="scientific">viral metagenome</name>
    <dbReference type="NCBI Taxonomy" id="1070528"/>
    <lineage>
        <taxon>unclassified sequences</taxon>
        <taxon>metagenomes</taxon>
        <taxon>organismal metagenomes</taxon>
    </lineage>
</organism>
<name>A0A6M3LSE4_9ZZZZ</name>
<dbReference type="InterPro" id="IPR010982">
    <property type="entry name" value="Lambda_DNA-bd_dom_sf"/>
</dbReference>
<dbReference type="EMBL" id="MT143319">
    <property type="protein sequence ID" value="QJA95505.1"/>
    <property type="molecule type" value="Genomic_DNA"/>
</dbReference>
<dbReference type="CDD" id="cd00093">
    <property type="entry name" value="HTH_XRE"/>
    <property type="match status" value="1"/>
</dbReference>
<dbReference type="GO" id="GO:0003677">
    <property type="term" value="F:DNA binding"/>
    <property type="evidence" value="ECO:0007669"/>
    <property type="project" value="InterPro"/>
</dbReference>
<dbReference type="AlphaFoldDB" id="A0A6M3LSE4"/>
<dbReference type="SUPFAM" id="SSF47413">
    <property type="entry name" value="lambda repressor-like DNA-binding domains"/>
    <property type="match status" value="1"/>
</dbReference>
<dbReference type="InterPro" id="IPR001387">
    <property type="entry name" value="Cro/C1-type_HTH"/>
</dbReference>
<accession>A0A6M3LSE4</accession>
<evidence type="ECO:0000259" key="1">
    <source>
        <dbReference type="PROSITE" id="PS50943"/>
    </source>
</evidence>
<dbReference type="PROSITE" id="PS50943">
    <property type="entry name" value="HTH_CROC1"/>
    <property type="match status" value="1"/>
</dbReference>